<dbReference type="GO" id="GO:0070772">
    <property type="term" value="C:PAS complex"/>
    <property type="evidence" value="ECO:0007669"/>
    <property type="project" value="InterPro"/>
</dbReference>
<comment type="subcellular location">
    <subcellularLocation>
        <location evidence="1">Endomembrane system</location>
    </subcellularLocation>
</comment>
<organism evidence="8 9">
    <name type="scientific">Glycine soja</name>
    <name type="common">Wild soybean</name>
    <dbReference type="NCBI Taxonomy" id="3848"/>
    <lineage>
        <taxon>Eukaryota</taxon>
        <taxon>Viridiplantae</taxon>
        <taxon>Streptophyta</taxon>
        <taxon>Embryophyta</taxon>
        <taxon>Tracheophyta</taxon>
        <taxon>Spermatophyta</taxon>
        <taxon>Magnoliopsida</taxon>
        <taxon>eudicotyledons</taxon>
        <taxon>Gunneridae</taxon>
        <taxon>Pentapetalae</taxon>
        <taxon>rosids</taxon>
        <taxon>fabids</taxon>
        <taxon>Fabales</taxon>
        <taxon>Fabaceae</taxon>
        <taxon>Papilionoideae</taxon>
        <taxon>50 kb inversion clade</taxon>
        <taxon>NPAAA clade</taxon>
        <taxon>indigoferoid/millettioid clade</taxon>
        <taxon>Phaseoleae</taxon>
        <taxon>Glycine</taxon>
        <taxon>Glycine subgen. Soja</taxon>
    </lineage>
</organism>
<dbReference type="PANTHER" id="PTHR16023:SF0">
    <property type="entry name" value="PROTEIN VAC14 HOMOLOG"/>
    <property type="match status" value="1"/>
</dbReference>
<dbReference type="GO" id="GO:0006661">
    <property type="term" value="P:phosphatidylinositol biosynthetic process"/>
    <property type="evidence" value="ECO:0007669"/>
    <property type="project" value="InterPro"/>
</dbReference>
<proteinExistence type="inferred from homology"/>
<feature type="region of interest" description="Disordered" evidence="6">
    <location>
        <begin position="676"/>
        <end position="722"/>
    </location>
</feature>
<dbReference type="InterPro" id="IPR016024">
    <property type="entry name" value="ARM-type_fold"/>
</dbReference>
<dbReference type="Gene3D" id="1.25.10.10">
    <property type="entry name" value="Leucine-rich Repeat Variant"/>
    <property type="match status" value="2"/>
</dbReference>
<evidence type="ECO:0000313" key="9">
    <source>
        <dbReference type="Proteomes" id="UP000289340"/>
    </source>
</evidence>
<evidence type="ECO:0000256" key="2">
    <source>
        <dbReference type="ARBA" id="ARBA00010225"/>
    </source>
</evidence>
<evidence type="ECO:0000256" key="5">
    <source>
        <dbReference type="PROSITE-ProRule" id="PRU00103"/>
    </source>
</evidence>
<comment type="caution">
    <text evidence="8">The sequence shown here is derived from an EMBL/GenBank/DDBJ whole genome shotgun (WGS) entry which is preliminary data.</text>
</comment>
<evidence type="ECO:0000259" key="7">
    <source>
        <dbReference type="Pfam" id="PF11916"/>
    </source>
</evidence>
<dbReference type="PANTHER" id="PTHR16023">
    <property type="entry name" value="TAX1 BINDING PROTEIN-RELATED"/>
    <property type="match status" value="1"/>
</dbReference>
<dbReference type="Gramene" id="XM_028387059.1">
    <property type="protein sequence ID" value="XP_028242860.1"/>
    <property type="gene ID" value="LOC114421218"/>
</dbReference>
<dbReference type="FunFam" id="1.25.10.10:FF:000169">
    <property type="entry name" value="protein VAC14 homolog isoform X1"/>
    <property type="match status" value="1"/>
</dbReference>
<dbReference type="Proteomes" id="UP000289340">
    <property type="component" value="Chromosome 8"/>
</dbReference>
<evidence type="ECO:0000313" key="8">
    <source>
        <dbReference type="EMBL" id="RZB95270.1"/>
    </source>
</evidence>
<dbReference type="SUPFAM" id="SSF48371">
    <property type="entry name" value="ARM repeat"/>
    <property type="match status" value="1"/>
</dbReference>
<gene>
    <name evidence="8" type="ORF">D0Y65_019612</name>
</gene>
<dbReference type="FunFam" id="1.25.10.10:FF:001082">
    <property type="entry name" value="ARM repeat superfamily protein"/>
    <property type="match status" value="1"/>
</dbReference>
<dbReference type="InterPro" id="IPR021841">
    <property type="entry name" value="VAC14_Fig4p-bd"/>
</dbReference>
<dbReference type="InterPro" id="IPR011989">
    <property type="entry name" value="ARM-like"/>
</dbReference>
<dbReference type="AlphaFoldDB" id="A0A445JA59"/>
<protein>
    <submittedName>
        <fullName evidence="8">Protein VAC14-like isoform A</fullName>
    </submittedName>
</protein>
<evidence type="ECO:0000256" key="4">
    <source>
        <dbReference type="ARBA" id="ARBA00023136"/>
    </source>
</evidence>
<keyword evidence="4" id="KW-0472">Membrane</keyword>
<evidence type="ECO:0000256" key="1">
    <source>
        <dbReference type="ARBA" id="ARBA00004308"/>
    </source>
</evidence>
<name>A0A445JA59_GLYSO</name>
<dbReference type="GO" id="GO:0010008">
    <property type="term" value="C:endosome membrane"/>
    <property type="evidence" value="ECO:0007669"/>
    <property type="project" value="TreeGrafter"/>
</dbReference>
<keyword evidence="9" id="KW-1185">Reference proteome</keyword>
<dbReference type="InterPro" id="IPR021133">
    <property type="entry name" value="HEAT_type_2"/>
</dbReference>
<evidence type="ECO:0000256" key="6">
    <source>
        <dbReference type="SAM" id="MobiDB-lite"/>
    </source>
</evidence>
<feature type="repeat" description="HEAT" evidence="5">
    <location>
        <begin position="92"/>
        <end position="127"/>
    </location>
</feature>
<dbReference type="Pfam" id="PF12755">
    <property type="entry name" value="Vac14_Fab1_bd"/>
    <property type="match status" value="1"/>
</dbReference>
<accession>A0A445JA59</accession>
<feature type="domain" description="Vacuolar protein 14 C-terminal Fig4-binding" evidence="7">
    <location>
        <begin position="429"/>
        <end position="608"/>
    </location>
</feature>
<keyword evidence="3" id="KW-0677">Repeat</keyword>
<feature type="compositionally biased region" description="Polar residues" evidence="6">
    <location>
        <begin position="705"/>
        <end position="722"/>
    </location>
</feature>
<feature type="compositionally biased region" description="Basic and acidic residues" evidence="6">
    <location>
        <begin position="693"/>
        <end position="704"/>
    </location>
</feature>
<comment type="similarity">
    <text evidence="2">Belongs to the VAC14 family.</text>
</comment>
<reference evidence="8 9" key="1">
    <citation type="submission" date="2018-09" db="EMBL/GenBank/DDBJ databases">
        <title>A high-quality reference genome of wild soybean provides a powerful tool to mine soybean genomes.</title>
        <authorList>
            <person name="Xie M."/>
            <person name="Chung C.Y.L."/>
            <person name="Li M.-W."/>
            <person name="Wong F.-L."/>
            <person name="Chan T.-F."/>
            <person name="Lam H.-M."/>
        </authorList>
    </citation>
    <scope>NUCLEOTIDE SEQUENCE [LARGE SCALE GENOMIC DNA]</scope>
    <source>
        <strain evidence="9">cv. W05</strain>
        <tissue evidence="8">Hypocotyl of etiolated seedlings</tissue>
    </source>
</reference>
<sequence length="722" mass="80998">MADALSLIPAAVLRNLADKLYEKRKNAALDIEGIVKQLATAGDHDKITAVINLLTTEFTYSPQANHRKGGLIGLAAATVGLTSEAAQHLEQIVPPVLNSFSDQDSRVRYYACEALYNIAKVVRGDFIIFFNQIFDALCKLSADSDANVQSAAHLLDRLVKDIVTESDQFSIEEFIPLLRERMNVLNPYVRQFLVGWITVLDSVPDIDMLGFLPDFLDGLFNMLSDSSHEIRQQADSALSEFLQEIKNSPSVDYGRMAEILVQRAGSPDEFTRLTAITWINEFVKLGGDQLVPYYADILGAILPCIADKEEKIRVVARETNEELRALKADPAEAFDVGAILSIARRQLSSELEATRIEALHWISTLLNKYRTEVLEFLNDIFDTLLKALSDPSDEVVLLVLDVHACIAKDPQHFRQLVVFLVHNFRVDNSLLEKRGALIIRRLCVLLNAERVYRELSTILEAESDLDFASIMVQALNLILLTSSELSEIRDLLKQSLVNPAGKDLYVSLYASWCHSPMAIISLCLLAQTYQHASAVIQSLVEEDINVKFLVQLDKLIRLLETPIFAYLRLQLLEPGRYTWLFKTLYGLLMLLPQQSAAFKILKTRLKAVPSYPFNGEQLKKTSSGNPYQFLHHHMSGGSQISEDGDIAMDGGNSHNGINFAARLQQFQKMQHLHRVHLKTQAQSRKNSSTLSKEAQRQEEPKRPQSSEVNVIPSRSSKRAQGS</sequence>
<dbReference type="InterPro" id="IPR026825">
    <property type="entry name" value="Vac14"/>
</dbReference>
<feature type="compositionally biased region" description="Polar residues" evidence="6">
    <location>
        <begin position="679"/>
        <end position="692"/>
    </location>
</feature>
<dbReference type="PROSITE" id="PS50077">
    <property type="entry name" value="HEAT_REPEAT"/>
    <property type="match status" value="1"/>
</dbReference>
<evidence type="ECO:0000256" key="3">
    <source>
        <dbReference type="ARBA" id="ARBA00022737"/>
    </source>
</evidence>
<dbReference type="Pfam" id="PF11916">
    <property type="entry name" value="Vac14_Fig4_bd"/>
    <property type="match status" value="1"/>
</dbReference>
<dbReference type="EMBL" id="QZWG01000008">
    <property type="protein sequence ID" value="RZB95270.1"/>
    <property type="molecule type" value="Genomic_DNA"/>
</dbReference>
<dbReference type="FunFam" id="1.25.10.10:FF:000411">
    <property type="entry name" value="protein VAC14 homolog"/>
    <property type="match status" value="1"/>
</dbReference>